<sequence>MCLKLNTKFLEKFISKEDYLKLEKKVKSVFKALHLKTGLGNEFLGWLDLPENYDKKEISEINKISEELKLSTEVLIVIGVGGSYLGSKACIEFLKSQNYNLSKKDTPDIFFVGNNLSADYINEILKICKNKNVSISVISKSGNTLEVLTVFSIFKKFLEKKYNKKELKKRIFIITSDNSNKLRNLAFKESYRIFYIPKDIGGRYSVLTPAGLFPIAVCGGNVNLILGGAKKARKDFLKNNLNNLCNKYAVIRNIMYRKGEIIEILVGYEPCLFSLFEWWKQLFAESEGKNQKGLFPSSCIFTTDLHSLGQYIQDGPKILFETNLIIKKTKTNKYKKISDLNKKAFEATILAHSSDGVPNIILNLNNNSEFELGYLIYFFQKSCAISGYLLDINPFDQPGVKKYKDNLNNTMILN</sequence>
<evidence type="ECO:0000313" key="7">
    <source>
        <dbReference type="EMBL" id="BED92660.1"/>
    </source>
</evidence>
<comment type="similarity">
    <text evidence="1 6">Belongs to the GPI family.</text>
</comment>
<dbReference type="GO" id="GO:0004347">
    <property type="term" value="F:glucose-6-phosphate isomerase activity"/>
    <property type="evidence" value="ECO:0007669"/>
    <property type="project" value="UniProtKB-EC"/>
</dbReference>
<dbReference type="KEGG" id="ptrh:RsTaC01_0494"/>
<evidence type="ECO:0000256" key="3">
    <source>
        <dbReference type="ARBA" id="ARBA00022490"/>
    </source>
</evidence>
<keyword evidence="3" id="KW-0963">Cytoplasm</keyword>
<organism evidence="7">
    <name type="scientific">Candidatus Paraimprobicoccus trichonymphae</name>
    <dbReference type="NCBI Taxonomy" id="3033793"/>
    <lineage>
        <taxon>Bacteria</taxon>
        <taxon>Bacillati</taxon>
        <taxon>Bacillota</taxon>
        <taxon>Clostridia</taxon>
        <taxon>Candidatus Paraimprobicoccus</taxon>
    </lineage>
</organism>
<comment type="catalytic activity">
    <reaction evidence="6">
        <text>alpha-D-glucose 6-phosphate = beta-D-fructose 6-phosphate</text>
        <dbReference type="Rhea" id="RHEA:11816"/>
        <dbReference type="ChEBI" id="CHEBI:57634"/>
        <dbReference type="ChEBI" id="CHEBI:58225"/>
        <dbReference type="EC" id="5.3.1.9"/>
    </reaction>
</comment>
<dbReference type="CDD" id="cd05016">
    <property type="entry name" value="SIS_PGI_2"/>
    <property type="match status" value="1"/>
</dbReference>
<dbReference type="FunFam" id="3.40.50.10490:FF:000016">
    <property type="entry name" value="Glucose-6-phosphate isomerase"/>
    <property type="match status" value="1"/>
</dbReference>
<dbReference type="Gene3D" id="3.40.50.10490">
    <property type="entry name" value="Glucose-6-phosphate isomerase like protein, domain 1"/>
    <property type="match status" value="2"/>
</dbReference>
<dbReference type="PRINTS" id="PR00662">
    <property type="entry name" value="G6PISOMERASE"/>
</dbReference>
<name>A0AA48IBX2_9FIRM</name>
<evidence type="ECO:0000256" key="1">
    <source>
        <dbReference type="ARBA" id="ARBA00006604"/>
    </source>
</evidence>
<dbReference type="InterPro" id="IPR001672">
    <property type="entry name" value="G6P_Isomerase"/>
</dbReference>
<dbReference type="Proteomes" id="UP001335720">
    <property type="component" value="Chromosome"/>
</dbReference>
<dbReference type="Pfam" id="PF00342">
    <property type="entry name" value="PGI"/>
    <property type="match status" value="1"/>
</dbReference>
<reference evidence="7" key="1">
    <citation type="journal article" date="2023" name="ISME J.">
        <title>Emergence of putative energy parasites within Clostridia revealed by genome analysis of a novel endosymbiotic clade.</title>
        <authorList>
            <person name="Takahashi K."/>
            <person name="Kuwahara H."/>
            <person name="Horikawa Y."/>
            <person name="Izawa K."/>
            <person name="Kato D."/>
            <person name="Inagaki T."/>
            <person name="Yuki M."/>
            <person name="Ohkuma M."/>
            <person name="Hongoh Y."/>
        </authorList>
    </citation>
    <scope>NUCLEOTIDE SEQUENCE</scope>
    <source>
        <strain evidence="7">RsTa-C01</strain>
    </source>
</reference>
<proteinExistence type="inferred from homology"/>
<dbReference type="NCBIfam" id="NF010697">
    <property type="entry name" value="PRK14097.1"/>
    <property type="match status" value="1"/>
</dbReference>
<dbReference type="AlphaFoldDB" id="A0AA48IBX2"/>
<dbReference type="PANTHER" id="PTHR11469">
    <property type="entry name" value="GLUCOSE-6-PHOSPHATE ISOMERASE"/>
    <property type="match status" value="1"/>
</dbReference>
<dbReference type="GO" id="GO:0097367">
    <property type="term" value="F:carbohydrate derivative binding"/>
    <property type="evidence" value="ECO:0007669"/>
    <property type="project" value="InterPro"/>
</dbReference>
<gene>
    <name evidence="7" type="ORF">RsTaC01_0494</name>
</gene>
<dbReference type="InterPro" id="IPR035482">
    <property type="entry name" value="SIS_PGI_2"/>
</dbReference>
<comment type="pathway">
    <text evidence="6">Carbohydrate degradation; glycolysis; D-glyceraldehyde 3-phosphate and glycerone phosphate from D-glucose: step 2/4.</text>
</comment>
<keyword evidence="5 6" id="KW-0413">Isomerase</keyword>
<dbReference type="EC" id="5.3.1.9" evidence="6"/>
<dbReference type="GO" id="GO:0006096">
    <property type="term" value="P:glycolytic process"/>
    <property type="evidence" value="ECO:0007669"/>
    <property type="project" value="UniProtKB-KW"/>
</dbReference>
<dbReference type="EMBL" id="AP027925">
    <property type="protein sequence ID" value="BED92660.1"/>
    <property type="molecule type" value="Genomic_DNA"/>
</dbReference>
<keyword evidence="2 6" id="KW-0312">Gluconeogenesis</keyword>
<dbReference type="GO" id="GO:0006094">
    <property type="term" value="P:gluconeogenesis"/>
    <property type="evidence" value="ECO:0007669"/>
    <property type="project" value="UniProtKB-KW"/>
</dbReference>
<evidence type="ECO:0000256" key="5">
    <source>
        <dbReference type="ARBA" id="ARBA00023235"/>
    </source>
</evidence>
<evidence type="ECO:0000256" key="4">
    <source>
        <dbReference type="ARBA" id="ARBA00023152"/>
    </source>
</evidence>
<dbReference type="SUPFAM" id="SSF53697">
    <property type="entry name" value="SIS domain"/>
    <property type="match status" value="1"/>
</dbReference>
<dbReference type="GO" id="GO:0005829">
    <property type="term" value="C:cytosol"/>
    <property type="evidence" value="ECO:0007669"/>
    <property type="project" value="TreeGrafter"/>
</dbReference>
<evidence type="ECO:0000256" key="2">
    <source>
        <dbReference type="ARBA" id="ARBA00022432"/>
    </source>
</evidence>
<dbReference type="InterPro" id="IPR046348">
    <property type="entry name" value="SIS_dom_sf"/>
</dbReference>
<keyword evidence="4 6" id="KW-0324">Glycolysis</keyword>
<dbReference type="PANTHER" id="PTHR11469:SF1">
    <property type="entry name" value="GLUCOSE-6-PHOSPHATE ISOMERASE"/>
    <property type="match status" value="1"/>
</dbReference>
<dbReference type="GO" id="GO:0051156">
    <property type="term" value="P:glucose 6-phosphate metabolic process"/>
    <property type="evidence" value="ECO:0007669"/>
    <property type="project" value="TreeGrafter"/>
</dbReference>
<dbReference type="CDD" id="cd05015">
    <property type="entry name" value="SIS_PGI_1"/>
    <property type="match status" value="1"/>
</dbReference>
<evidence type="ECO:0000256" key="6">
    <source>
        <dbReference type="RuleBase" id="RU000612"/>
    </source>
</evidence>
<dbReference type="PROSITE" id="PS51463">
    <property type="entry name" value="P_GLUCOSE_ISOMERASE_3"/>
    <property type="match status" value="1"/>
</dbReference>
<accession>A0AA48IBX2</accession>
<protein>
    <recommendedName>
        <fullName evidence="6">Glucose-6-phosphate isomerase</fullName>
        <ecNumber evidence="6">5.3.1.9</ecNumber>
    </recommendedName>
</protein>
<dbReference type="InterPro" id="IPR035476">
    <property type="entry name" value="SIS_PGI_1"/>
</dbReference>
<dbReference type="GO" id="GO:0048029">
    <property type="term" value="F:monosaccharide binding"/>
    <property type="evidence" value="ECO:0007669"/>
    <property type="project" value="TreeGrafter"/>
</dbReference>